<protein>
    <submittedName>
        <fullName evidence="1">Uncharacterized protein</fullName>
    </submittedName>
</protein>
<name>A0A482VK15_ASBVE</name>
<evidence type="ECO:0000313" key="2">
    <source>
        <dbReference type="Proteomes" id="UP000292052"/>
    </source>
</evidence>
<organism evidence="1 2">
    <name type="scientific">Asbolus verrucosus</name>
    <name type="common">Desert ironclad beetle</name>
    <dbReference type="NCBI Taxonomy" id="1661398"/>
    <lineage>
        <taxon>Eukaryota</taxon>
        <taxon>Metazoa</taxon>
        <taxon>Ecdysozoa</taxon>
        <taxon>Arthropoda</taxon>
        <taxon>Hexapoda</taxon>
        <taxon>Insecta</taxon>
        <taxon>Pterygota</taxon>
        <taxon>Neoptera</taxon>
        <taxon>Endopterygota</taxon>
        <taxon>Coleoptera</taxon>
        <taxon>Polyphaga</taxon>
        <taxon>Cucujiformia</taxon>
        <taxon>Tenebrionidae</taxon>
        <taxon>Pimeliinae</taxon>
        <taxon>Asbolus</taxon>
    </lineage>
</organism>
<dbReference type="AlphaFoldDB" id="A0A482VK15"/>
<gene>
    <name evidence="1" type="ORF">BDFB_008673</name>
</gene>
<sequence length="159" mass="18276">MVVFMLNAIFKIIEPTIRPTYFGFYDDIMSDKSDFCSISHFYMSHLFEDVEFSYPHEKKPSGCYNPNKCNISKRTVFQSFLTSPYVKPNSLEKINTTAALRGSDLKIYSSGPLAKMTPSKHGLCEKIFVIFVNTVLKLLANENDPPFYIMDESLTIIYH</sequence>
<feature type="non-terminal residue" evidence="1">
    <location>
        <position position="159"/>
    </location>
</feature>
<accession>A0A482VK15</accession>
<dbReference type="EMBL" id="QDEB01091649">
    <property type="protein sequence ID" value="RZC33130.1"/>
    <property type="molecule type" value="Genomic_DNA"/>
</dbReference>
<comment type="caution">
    <text evidence="1">The sequence shown here is derived from an EMBL/GenBank/DDBJ whole genome shotgun (WGS) entry which is preliminary data.</text>
</comment>
<dbReference type="Proteomes" id="UP000292052">
    <property type="component" value="Unassembled WGS sequence"/>
</dbReference>
<dbReference type="OrthoDB" id="6819047at2759"/>
<evidence type="ECO:0000313" key="1">
    <source>
        <dbReference type="EMBL" id="RZC33130.1"/>
    </source>
</evidence>
<proteinExistence type="predicted"/>
<keyword evidence="2" id="KW-1185">Reference proteome</keyword>
<reference evidence="1 2" key="1">
    <citation type="submission" date="2017-03" db="EMBL/GenBank/DDBJ databases">
        <title>Genome of the blue death feigning beetle - Asbolus verrucosus.</title>
        <authorList>
            <person name="Rider S.D."/>
        </authorList>
    </citation>
    <scope>NUCLEOTIDE SEQUENCE [LARGE SCALE GENOMIC DNA]</scope>
    <source>
        <strain evidence="1">Butters</strain>
        <tissue evidence="1">Head and leg muscle</tissue>
    </source>
</reference>